<comment type="similarity">
    <text evidence="1">Belongs to the TrbG/VirB9 family.</text>
</comment>
<keyword evidence="2" id="KW-0732">Signal</keyword>
<dbReference type="NCBIfam" id="TIGR02775">
    <property type="entry name" value="TrbG_Ti"/>
    <property type="match status" value="1"/>
</dbReference>
<dbReference type="InterPro" id="IPR038161">
    <property type="entry name" value="VirB9/CagX/TrbG_C_sf"/>
</dbReference>
<comment type="caution">
    <text evidence="3">The sequence shown here is derived from an EMBL/GenBank/DDBJ whole genome shotgun (WGS) entry which is preliminary data.</text>
</comment>
<dbReference type="CDD" id="cd06911">
    <property type="entry name" value="VirB9_CagX_TrbG"/>
    <property type="match status" value="1"/>
</dbReference>
<evidence type="ECO:0000256" key="2">
    <source>
        <dbReference type="ARBA" id="ARBA00022729"/>
    </source>
</evidence>
<dbReference type="InterPro" id="IPR010258">
    <property type="entry name" value="Conjugal_tfr_TrbG/VirB9/CagX"/>
</dbReference>
<organism evidence="3 4">
    <name type="scientific">Paremcibacter congregatus</name>
    <dbReference type="NCBI Taxonomy" id="2043170"/>
    <lineage>
        <taxon>Bacteria</taxon>
        <taxon>Pseudomonadati</taxon>
        <taxon>Pseudomonadota</taxon>
        <taxon>Alphaproteobacteria</taxon>
        <taxon>Emcibacterales</taxon>
        <taxon>Emcibacteraceae</taxon>
        <taxon>Paremcibacter</taxon>
    </lineage>
</organism>
<evidence type="ECO:0000256" key="1">
    <source>
        <dbReference type="ARBA" id="ARBA00006135"/>
    </source>
</evidence>
<dbReference type="InterPro" id="IPR033645">
    <property type="entry name" value="VirB9/CagX/TrbG_C"/>
</dbReference>
<accession>A0A2G4YWQ1</accession>
<dbReference type="InParanoid" id="A0A2G4YWQ1"/>
<evidence type="ECO:0000313" key="4">
    <source>
        <dbReference type="Proteomes" id="UP000229730"/>
    </source>
</evidence>
<proteinExistence type="inferred from homology"/>
<dbReference type="InterPro" id="IPR014142">
    <property type="entry name" value="TrbG_Ti"/>
</dbReference>
<name>A0A2G4YWQ1_9PROT</name>
<dbReference type="Proteomes" id="UP000229730">
    <property type="component" value="Unassembled WGS sequence"/>
</dbReference>
<dbReference type="Pfam" id="PF03524">
    <property type="entry name" value="CagX"/>
    <property type="match status" value="1"/>
</dbReference>
<keyword evidence="4" id="KW-1185">Reference proteome</keyword>
<reference evidence="3 4" key="1">
    <citation type="submission" date="2017-10" db="EMBL/GenBank/DDBJ databases">
        <title>Frigbacter circumglobatus gen. nov. sp. nov., isolated from sediment cultured in situ.</title>
        <authorList>
            <person name="Zhao Z."/>
        </authorList>
    </citation>
    <scope>NUCLEOTIDE SEQUENCE [LARGE SCALE GENOMIC DNA]</scope>
    <source>
        <strain evidence="3 4">ZYL</strain>
    </source>
</reference>
<dbReference type="Gene3D" id="2.60.40.2500">
    <property type="match status" value="1"/>
</dbReference>
<evidence type="ECO:0000313" key="3">
    <source>
        <dbReference type="EMBL" id="PHZ86755.1"/>
    </source>
</evidence>
<protein>
    <submittedName>
        <fullName evidence="3">P-type conjugative transfer protein TrbG</fullName>
    </submittedName>
</protein>
<sequence length="237" mass="26780">MQHYPYAKGALYQLYTSPEHVSDISLEAGESLKAMSAGDTVRWIIGDMVSGTGAEAQVHILVKPIEAGLSTNLVIITDRRSYYLELKSLKTTYMAALSWSYPQSEMKRLKQHNILAQSKSHNTVGTDLNLNELNFAYSITGDTPDWKPYRAFDDGQKVYIEFPRDIATGEAPPLFVLGKKGQVELVNYRMKGRYYVVDRLFKAAELRLGEDPQQKITITRKSKKQIRKLAKKTKKGA</sequence>
<gene>
    <name evidence="3" type="primary">trbG</name>
    <name evidence="3" type="ORF">CRD36_00065</name>
</gene>
<dbReference type="EMBL" id="PDEM01000003">
    <property type="protein sequence ID" value="PHZ86755.1"/>
    <property type="molecule type" value="Genomic_DNA"/>
</dbReference>
<dbReference type="AlphaFoldDB" id="A0A2G4YWQ1"/>